<dbReference type="OrthoDB" id="16290at2759"/>
<evidence type="ECO:0008006" key="7">
    <source>
        <dbReference type="Google" id="ProtNLM"/>
    </source>
</evidence>
<dbReference type="PIRSF" id="PIRSF004486">
    <property type="entry name" value="MraW"/>
    <property type="match status" value="1"/>
</dbReference>
<accession>A0A8I6RQY9</accession>
<reference evidence="5" key="1">
    <citation type="submission" date="2022-01" db="UniProtKB">
        <authorList>
            <consortium name="EnsemblMetazoa"/>
        </authorList>
    </citation>
    <scope>IDENTIFICATION</scope>
</reference>
<dbReference type="InterPro" id="IPR023397">
    <property type="entry name" value="SAM-dep_MeTrfase_MraW_recog"/>
</dbReference>
<dbReference type="SUPFAM" id="SSF81799">
    <property type="entry name" value="Putative methyltransferase TM0872, insert domain"/>
    <property type="match status" value="1"/>
</dbReference>
<sequence>MIFRNMVKLFHRVDNTLMKTISQSLHTPVLKDEVNYYLNPGSNKIILDMTFGAGGHSRNLLHSSEDLKLICLDRDPESYKYATELSELYPNRVIPCIGRFSEVPDILEKLGIRFNSIDGILFDFGCSSMQMDSDVRGFSISRDAKLDMRMDGERFPDNPTAAEVIKYADEEDLVKIFKIYGEEKLAKKIARGIIEARYMFTPVSTTFELASLVANICDNKYKKDKLQRPTHVSTKIFQALRIFVNNELNEINYGLAVAHKFLKIGGRLVTISFHSLEDKIVKQHMIGPETSNNLLRHKSHISVSSEEEMSKITNNKWVMLNKHVVTPTETEVQTNPRSRSAKLRAAVKIN</sequence>
<evidence type="ECO:0000313" key="6">
    <source>
        <dbReference type="Proteomes" id="UP000494040"/>
    </source>
</evidence>
<dbReference type="GO" id="GO:0071424">
    <property type="term" value="F:rRNA (cytosine-N4-)-methyltransferase activity"/>
    <property type="evidence" value="ECO:0007669"/>
    <property type="project" value="TreeGrafter"/>
</dbReference>
<evidence type="ECO:0000256" key="1">
    <source>
        <dbReference type="ARBA" id="ARBA00010396"/>
    </source>
</evidence>
<dbReference type="AlphaFoldDB" id="A0A8I6RQY9"/>
<dbReference type="Gene3D" id="3.40.50.150">
    <property type="entry name" value="Vaccinia Virus protein VP39"/>
    <property type="match status" value="1"/>
</dbReference>
<organism evidence="5 6">
    <name type="scientific">Cimex lectularius</name>
    <name type="common">Bed bug</name>
    <name type="synonym">Acanthia lectularia</name>
    <dbReference type="NCBI Taxonomy" id="79782"/>
    <lineage>
        <taxon>Eukaryota</taxon>
        <taxon>Metazoa</taxon>
        <taxon>Ecdysozoa</taxon>
        <taxon>Arthropoda</taxon>
        <taxon>Hexapoda</taxon>
        <taxon>Insecta</taxon>
        <taxon>Pterygota</taxon>
        <taxon>Neoptera</taxon>
        <taxon>Paraneoptera</taxon>
        <taxon>Hemiptera</taxon>
        <taxon>Heteroptera</taxon>
        <taxon>Panheteroptera</taxon>
        <taxon>Cimicomorpha</taxon>
        <taxon>Cimicidae</taxon>
        <taxon>Cimex</taxon>
    </lineage>
</organism>
<protein>
    <recommendedName>
        <fullName evidence="7">Methyltransferase-like protein 15 homolog</fullName>
    </recommendedName>
</protein>
<dbReference type="GO" id="GO:0070475">
    <property type="term" value="P:rRNA base methylation"/>
    <property type="evidence" value="ECO:0007669"/>
    <property type="project" value="TreeGrafter"/>
</dbReference>
<dbReference type="Gene3D" id="1.10.150.170">
    <property type="entry name" value="Putative methyltransferase TM0872, insert domain"/>
    <property type="match status" value="1"/>
</dbReference>
<evidence type="ECO:0000313" key="5">
    <source>
        <dbReference type="EnsemblMetazoa" id="XP_014249871.1"/>
    </source>
</evidence>
<dbReference type="GeneID" id="106666877"/>
<dbReference type="EnsemblMetazoa" id="XM_014394385.2">
    <property type="protein sequence ID" value="XP_014249871.1"/>
    <property type="gene ID" value="LOC106666877"/>
</dbReference>
<keyword evidence="2" id="KW-0489">Methyltransferase</keyword>
<comment type="similarity">
    <text evidence="1">Belongs to the methyltransferase superfamily. RsmH family.</text>
</comment>
<evidence type="ECO:0000256" key="4">
    <source>
        <dbReference type="ARBA" id="ARBA00022691"/>
    </source>
</evidence>
<evidence type="ECO:0000256" key="2">
    <source>
        <dbReference type="ARBA" id="ARBA00022603"/>
    </source>
</evidence>
<dbReference type="InterPro" id="IPR029063">
    <property type="entry name" value="SAM-dependent_MTases_sf"/>
</dbReference>
<evidence type="ECO:0000256" key="3">
    <source>
        <dbReference type="ARBA" id="ARBA00022679"/>
    </source>
</evidence>
<dbReference type="SUPFAM" id="SSF53335">
    <property type="entry name" value="S-adenosyl-L-methionine-dependent methyltransferases"/>
    <property type="match status" value="1"/>
</dbReference>
<dbReference type="PANTHER" id="PTHR11265:SF0">
    <property type="entry name" value="12S RRNA N4-METHYLCYTIDINE METHYLTRANSFERASE"/>
    <property type="match status" value="1"/>
</dbReference>
<keyword evidence="4" id="KW-0949">S-adenosyl-L-methionine</keyword>
<keyword evidence="6" id="KW-1185">Reference proteome</keyword>
<keyword evidence="3" id="KW-0808">Transferase</keyword>
<dbReference type="RefSeq" id="XP_014249871.1">
    <property type="nucleotide sequence ID" value="XM_014394385.2"/>
</dbReference>
<dbReference type="KEGG" id="clec:106666877"/>
<dbReference type="InterPro" id="IPR002903">
    <property type="entry name" value="RsmH"/>
</dbReference>
<dbReference type="PANTHER" id="PTHR11265">
    <property type="entry name" value="S-ADENOSYL-METHYLTRANSFERASE MRAW"/>
    <property type="match status" value="1"/>
</dbReference>
<dbReference type="Proteomes" id="UP000494040">
    <property type="component" value="Unassembled WGS sequence"/>
</dbReference>
<dbReference type="NCBIfam" id="TIGR00006">
    <property type="entry name" value="16S rRNA (cytosine(1402)-N(4))-methyltransferase RsmH"/>
    <property type="match status" value="1"/>
</dbReference>
<name>A0A8I6RQY9_CIMLE</name>
<dbReference type="Pfam" id="PF01795">
    <property type="entry name" value="Methyltransf_5"/>
    <property type="match status" value="1"/>
</dbReference>
<dbReference type="HAMAP" id="MF_01007">
    <property type="entry name" value="16SrRNA_methyltr_H"/>
    <property type="match status" value="1"/>
</dbReference>
<dbReference type="OMA" id="NPAKRTF"/>
<proteinExistence type="inferred from homology"/>